<dbReference type="OrthoDB" id="9799092at2"/>
<gene>
    <name evidence="1" type="ORF">BFG57_09045</name>
</gene>
<evidence type="ECO:0000313" key="1">
    <source>
        <dbReference type="EMBL" id="OEH94187.1"/>
    </source>
</evidence>
<dbReference type="Gene3D" id="3.30.460.10">
    <property type="entry name" value="Beta Polymerase, domain 2"/>
    <property type="match status" value="1"/>
</dbReference>
<dbReference type="SUPFAM" id="SSF81301">
    <property type="entry name" value="Nucleotidyltransferase"/>
    <property type="match status" value="1"/>
</dbReference>
<evidence type="ECO:0008006" key="3">
    <source>
        <dbReference type="Google" id="ProtNLM"/>
    </source>
</evidence>
<dbReference type="PANTHER" id="PTHR34822">
    <property type="entry name" value="GRPB DOMAIN PROTEIN (AFU_ORTHOLOGUE AFUA_1G01530)"/>
    <property type="match status" value="1"/>
</dbReference>
<accession>A0A1E5LJB9</accession>
<organism evidence="1 2">
    <name type="scientific">Bacillus solimangrovi</name>
    <dbReference type="NCBI Taxonomy" id="1305675"/>
    <lineage>
        <taxon>Bacteria</taxon>
        <taxon>Bacillati</taxon>
        <taxon>Bacillota</taxon>
        <taxon>Bacilli</taxon>
        <taxon>Bacillales</taxon>
        <taxon>Bacillaceae</taxon>
        <taxon>Bacillus</taxon>
    </lineage>
</organism>
<dbReference type="Pfam" id="PF04229">
    <property type="entry name" value="GrpB"/>
    <property type="match status" value="1"/>
</dbReference>
<sequence length="171" mass="20266">MSHPIVEIYDYNPDWATRYKVEKIAIMNEIEQWVLKVEHIGSTSIKGLSAKPIIDILVGIDTLEQIDALFHPLRNAGYTYVPMPQFPNREFFRKGPKGKGTVHLHICELNGEEWFEKILFRDYLRKNPEAAREYERLKRTLAVKYRNDRQTYTEKKVPFIKNIIREAMKQK</sequence>
<proteinExistence type="predicted"/>
<comment type="caution">
    <text evidence="1">The sequence shown here is derived from an EMBL/GenBank/DDBJ whole genome shotgun (WGS) entry which is preliminary data.</text>
</comment>
<dbReference type="InterPro" id="IPR007344">
    <property type="entry name" value="GrpB/CoaE"/>
</dbReference>
<protein>
    <recommendedName>
        <fullName evidence="3">GrpB family protein</fullName>
    </recommendedName>
</protein>
<dbReference type="RefSeq" id="WP_069715750.1">
    <property type="nucleotide sequence ID" value="NZ_MJEH01000004.1"/>
</dbReference>
<name>A0A1E5LJB9_9BACI</name>
<keyword evidence="2" id="KW-1185">Reference proteome</keyword>
<dbReference type="Proteomes" id="UP000095209">
    <property type="component" value="Unassembled WGS sequence"/>
</dbReference>
<dbReference type="STRING" id="1305675.BFG57_09045"/>
<reference evidence="1 2" key="1">
    <citation type="submission" date="2016-08" db="EMBL/GenBank/DDBJ databases">
        <title>Genome of Bacillus solimangrovi GH2-4.</title>
        <authorList>
            <person name="Lim S."/>
            <person name="Kim B.-C."/>
        </authorList>
    </citation>
    <scope>NUCLEOTIDE SEQUENCE [LARGE SCALE GENOMIC DNA]</scope>
    <source>
        <strain evidence="1 2">GH2-4</strain>
    </source>
</reference>
<evidence type="ECO:0000313" key="2">
    <source>
        <dbReference type="Proteomes" id="UP000095209"/>
    </source>
</evidence>
<dbReference type="EMBL" id="MJEH01000004">
    <property type="protein sequence ID" value="OEH94187.1"/>
    <property type="molecule type" value="Genomic_DNA"/>
</dbReference>
<dbReference type="PANTHER" id="PTHR34822:SF1">
    <property type="entry name" value="GRPB FAMILY PROTEIN"/>
    <property type="match status" value="1"/>
</dbReference>
<dbReference type="AlphaFoldDB" id="A0A1E5LJB9"/>
<dbReference type="InterPro" id="IPR043519">
    <property type="entry name" value="NT_sf"/>
</dbReference>